<reference evidence="3" key="2">
    <citation type="submission" date="2025-09" db="UniProtKB">
        <authorList>
            <consortium name="Ensembl"/>
        </authorList>
    </citation>
    <scope>IDENTIFICATION</scope>
</reference>
<dbReference type="PANTHER" id="PTHR10697">
    <property type="entry name" value="MAMMALIAN EPENDYMIN-RELATED PROTEIN 1"/>
    <property type="match status" value="1"/>
</dbReference>
<dbReference type="GO" id="GO:0005764">
    <property type="term" value="C:lysosome"/>
    <property type="evidence" value="ECO:0007669"/>
    <property type="project" value="TreeGrafter"/>
</dbReference>
<dbReference type="GeneID" id="115546638"/>
<dbReference type="OrthoDB" id="8872894at2759"/>
<evidence type="ECO:0000313" key="4">
    <source>
        <dbReference type="Proteomes" id="UP000694546"/>
    </source>
</evidence>
<dbReference type="GeneTree" id="ENSGT00940000168284"/>
<dbReference type="KEGG" id="gmh:115546638"/>
<dbReference type="SMART" id="SM00026">
    <property type="entry name" value="EPEND"/>
    <property type="match status" value="1"/>
</dbReference>
<dbReference type="PRINTS" id="PR00317">
    <property type="entry name" value="EPENDYMIN"/>
</dbReference>
<evidence type="ECO:0000313" key="3">
    <source>
        <dbReference type="Ensembl" id="ENSGMOP00000059183.1"/>
    </source>
</evidence>
<dbReference type="Pfam" id="PF00811">
    <property type="entry name" value="Ependymin"/>
    <property type="match status" value="1"/>
</dbReference>
<dbReference type="RefSeq" id="XP_030216130.1">
    <property type="nucleotide sequence ID" value="XM_030360270.1"/>
</dbReference>
<dbReference type="OMA" id="MHAAVIL"/>
<organism evidence="3 4">
    <name type="scientific">Gadus morhua</name>
    <name type="common">Atlantic cod</name>
    <dbReference type="NCBI Taxonomy" id="8049"/>
    <lineage>
        <taxon>Eukaryota</taxon>
        <taxon>Metazoa</taxon>
        <taxon>Chordata</taxon>
        <taxon>Craniata</taxon>
        <taxon>Vertebrata</taxon>
        <taxon>Euteleostomi</taxon>
        <taxon>Actinopterygii</taxon>
        <taxon>Neopterygii</taxon>
        <taxon>Teleostei</taxon>
        <taxon>Neoteleostei</taxon>
        <taxon>Acanthomorphata</taxon>
        <taxon>Zeiogadaria</taxon>
        <taxon>Gadariae</taxon>
        <taxon>Gadiformes</taxon>
        <taxon>Gadoidei</taxon>
        <taxon>Gadidae</taxon>
        <taxon>Gadus</taxon>
    </lineage>
</organism>
<dbReference type="Ensembl" id="ENSGMOT00000053358.1">
    <property type="protein sequence ID" value="ENSGMOP00000059183.1"/>
    <property type="gene ID" value="ENSGMOG00000035661.1"/>
</dbReference>
<keyword evidence="2" id="KW-0732">Signal</keyword>
<evidence type="ECO:0000256" key="2">
    <source>
        <dbReference type="SAM" id="SignalP"/>
    </source>
</evidence>
<feature type="signal peptide" evidence="2">
    <location>
        <begin position="1"/>
        <end position="18"/>
    </location>
</feature>
<dbReference type="GO" id="GO:0005576">
    <property type="term" value="C:extracellular region"/>
    <property type="evidence" value="ECO:0007669"/>
    <property type="project" value="InterPro"/>
</dbReference>
<dbReference type="InterPro" id="IPR001299">
    <property type="entry name" value="Ependymin"/>
</dbReference>
<reference evidence="3" key="1">
    <citation type="submission" date="2025-08" db="UniProtKB">
        <authorList>
            <consortium name="Ensembl"/>
        </authorList>
    </citation>
    <scope>IDENTIFICATION</scope>
</reference>
<dbReference type="Proteomes" id="UP000694546">
    <property type="component" value="Chromosome 7"/>
</dbReference>
<gene>
    <name evidence="3" type="primary">LOC115546638</name>
</gene>
<keyword evidence="4" id="KW-1185">Reference proteome</keyword>
<comment type="similarity">
    <text evidence="1">Belongs to the ependymin family.</text>
</comment>
<protein>
    <submittedName>
        <fullName evidence="3">Ependymin-1-like</fullName>
    </submittedName>
</protein>
<proteinExistence type="inferred from homology"/>
<dbReference type="GO" id="GO:0005509">
    <property type="term" value="F:calcium ion binding"/>
    <property type="evidence" value="ECO:0007669"/>
    <property type="project" value="InterPro"/>
</dbReference>
<dbReference type="AlphaFoldDB" id="A0A8C5C9C6"/>
<name>A0A8C5C9C6_GADMO</name>
<sequence>MFAVVAALCLMGLSTSLADHHQACHSPNMTGTVAMSDLRNGAKVVAEFVYDPLARKLRMKTAPWPGFVTTNSSRNLDLLLLFDQGVFYEIDSKNQSCEKKVLHSAVSSMEVPPGASFSVKTTLGSETVAGEGLTLSMWKGTVPKTQGTYCTAVTEGCMPVSTTYTSNSSIIIVGHIQVETEIKDPEKLCVPSFCEGEEVDTHDGSTHTFFNLLF</sequence>
<accession>A0A8C5C9C6</accession>
<feature type="chain" id="PRO_5034320585" evidence="2">
    <location>
        <begin position="19"/>
        <end position="214"/>
    </location>
</feature>
<evidence type="ECO:0000256" key="1">
    <source>
        <dbReference type="ARBA" id="ARBA00010771"/>
    </source>
</evidence>
<dbReference type="PANTHER" id="PTHR10697:SF5">
    <property type="entry name" value="EPENDYMIN-RELATED"/>
    <property type="match status" value="1"/>
</dbReference>
<dbReference type="GO" id="GO:0007160">
    <property type="term" value="P:cell-matrix adhesion"/>
    <property type="evidence" value="ECO:0007669"/>
    <property type="project" value="InterPro"/>
</dbReference>